<gene>
    <name evidence="2" type="ORF">A1O5_00695</name>
</gene>
<evidence type="ECO:0000313" key="3">
    <source>
        <dbReference type="Proteomes" id="UP000019471"/>
    </source>
</evidence>
<dbReference type="SMART" id="SM00642">
    <property type="entry name" value="Aamy"/>
    <property type="match status" value="1"/>
</dbReference>
<evidence type="ECO:0000259" key="1">
    <source>
        <dbReference type="SMART" id="SM00642"/>
    </source>
</evidence>
<dbReference type="InterPro" id="IPR017853">
    <property type="entry name" value="GH"/>
</dbReference>
<dbReference type="GeneID" id="19185431"/>
<dbReference type="HOGENOM" id="CLU_408670_0_0_1"/>
<feature type="domain" description="Glycosyl hydrolase family 13 catalytic" evidence="1">
    <location>
        <begin position="180"/>
        <end position="562"/>
    </location>
</feature>
<dbReference type="InterPro" id="IPR006047">
    <property type="entry name" value="GH13_cat_dom"/>
</dbReference>
<comment type="caution">
    <text evidence="2">The sequence shown here is derived from an EMBL/GenBank/DDBJ whole genome shotgun (WGS) entry which is preliminary data.</text>
</comment>
<dbReference type="GO" id="GO:0005975">
    <property type="term" value="P:carbohydrate metabolic process"/>
    <property type="evidence" value="ECO:0007669"/>
    <property type="project" value="InterPro"/>
</dbReference>
<keyword evidence="3" id="KW-1185">Reference proteome</keyword>
<evidence type="ECO:0000313" key="2">
    <source>
        <dbReference type="EMBL" id="EXJ76187.1"/>
    </source>
</evidence>
<dbReference type="OrthoDB" id="1740265at2759"/>
<proteinExistence type="predicted"/>
<dbReference type="Proteomes" id="UP000019471">
    <property type="component" value="Unassembled WGS sequence"/>
</dbReference>
<dbReference type="EMBL" id="AMGX01000001">
    <property type="protein sequence ID" value="EXJ76187.1"/>
    <property type="molecule type" value="Genomic_DNA"/>
</dbReference>
<reference evidence="2 3" key="1">
    <citation type="submission" date="2013-03" db="EMBL/GenBank/DDBJ databases">
        <title>The Genome Sequence of Cladophialophora psammophila CBS 110553.</title>
        <authorList>
            <consortium name="The Broad Institute Genomics Platform"/>
            <person name="Cuomo C."/>
            <person name="de Hoog S."/>
            <person name="Gorbushina A."/>
            <person name="Walker B."/>
            <person name="Young S.K."/>
            <person name="Zeng Q."/>
            <person name="Gargeya S."/>
            <person name="Fitzgerald M."/>
            <person name="Haas B."/>
            <person name="Abouelleil A."/>
            <person name="Allen A.W."/>
            <person name="Alvarado L."/>
            <person name="Arachchi H.M."/>
            <person name="Berlin A.M."/>
            <person name="Chapman S.B."/>
            <person name="Gainer-Dewar J."/>
            <person name="Goldberg J."/>
            <person name="Griggs A."/>
            <person name="Gujja S."/>
            <person name="Hansen M."/>
            <person name="Howarth C."/>
            <person name="Imamovic A."/>
            <person name="Ireland A."/>
            <person name="Larimer J."/>
            <person name="McCowan C."/>
            <person name="Murphy C."/>
            <person name="Pearson M."/>
            <person name="Poon T.W."/>
            <person name="Priest M."/>
            <person name="Roberts A."/>
            <person name="Saif S."/>
            <person name="Shea T."/>
            <person name="Sisk P."/>
            <person name="Sykes S."/>
            <person name="Wortman J."/>
            <person name="Nusbaum C."/>
            <person name="Birren B."/>
        </authorList>
    </citation>
    <scope>NUCLEOTIDE SEQUENCE [LARGE SCALE GENOMIC DNA]</scope>
    <source>
        <strain evidence="2 3">CBS 110553</strain>
    </source>
</reference>
<accession>W9X6T1</accession>
<protein>
    <recommendedName>
        <fullName evidence="1">Glycosyl hydrolase family 13 catalytic domain-containing protein</fullName>
    </recommendedName>
</protein>
<dbReference type="Gene3D" id="3.20.20.80">
    <property type="entry name" value="Glycosidases"/>
    <property type="match status" value="1"/>
</dbReference>
<dbReference type="RefSeq" id="XP_007739504.1">
    <property type="nucleotide sequence ID" value="XM_007741314.1"/>
</dbReference>
<dbReference type="PANTHER" id="PTHR43002">
    <property type="entry name" value="GLYCOGEN DEBRANCHING ENZYME"/>
    <property type="match status" value="1"/>
</dbReference>
<name>W9X6T1_9EURO</name>
<sequence length="674" mass="76201">MATTFDLLERRKERFVLWNPAGQSAPRLILGTFKDTPSPGAVTTLFSGDLSQTQKDLWELSLDAIDPPLENGKVYHYWFEVDNTFPLNSGKITVTDPLAYTVDYRQFGDQQRKDDMQPPAVIKFRDGKLWPCDVDGTELVPIPAPVQPQVPANNHMVIYELPPSWAKSGPNGLQVDRGTFTDVQALFDKETPGLKFKSIAAVQNESIVADLGINALELLPIADSKYLDQWGYSTAHYFAPDSDLGSTASLVELIQTITPNTRLILDTVMAFGHDPYIYAAFMQFHLVDLNAGDPLRKFAEPDNQDSYTSHNQGPRNSYGGSLWRYVEDNTQTYDPQTGQATLVHPSWSFHRAHLHHWLLNFGVSGFRLDSINNVANYGFIKYYKDYAWQLHQARNGSTDKFIVIGEELSVPKDLLTTGTLNALWNEPFQGRLRAAILGEEADNDDFEWTVRKMIDCTLDGFSDGAQAVNYITSHDVEGYRKERLFNFLSNNKVDDIERRAKLAFACFLTAVGIPMIFAGEEFCDQMDLVIGEKQSDPVNYERKGDDWRTRIFNYVATLIDLRKNCPALGLDDTSFIHVDNSRGGKIIAWVRGTTNPVVVVANFTDNDTPGPQYYVPNWPNRDRNDWREITQNRAVPAEWVGKEPLMHWEAKVYTYWRPSDVNGRVNGVNGTHSG</sequence>
<dbReference type="STRING" id="1182543.W9X6T1"/>
<dbReference type="AlphaFoldDB" id="W9X6T1"/>
<organism evidence="2 3">
    <name type="scientific">Cladophialophora psammophila CBS 110553</name>
    <dbReference type="NCBI Taxonomy" id="1182543"/>
    <lineage>
        <taxon>Eukaryota</taxon>
        <taxon>Fungi</taxon>
        <taxon>Dikarya</taxon>
        <taxon>Ascomycota</taxon>
        <taxon>Pezizomycotina</taxon>
        <taxon>Eurotiomycetes</taxon>
        <taxon>Chaetothyriomycetidae</taxon>
        <taxon>Chaetothyriales</taxon>
        <taxon>Herpotrichiellaceae</taxon>
        <taxon>Cladophialophora</taxon>
    </lineage>
</organism>
<dbReference type="eggNOG" id="KOG0470">
    <property type="taxonomic scope" value="Eukaryota"/>
</dbReference>
<dbReference type="SUPFAM" id="SSF51445">
    <property type="entry name" value="(Trans)glycosidases"/>
    <property type="match status" value="1"/>
</dbReference>
<dbReference type="Pfam" id="PF00128">
    <property type="entry name" value="Alpha-amylase"/>
    <property type="match status" value="1"/>
</dbReference>